<feature type="compositionally biased region" description="Polar residues" evidence="3">
    <location>
        <begin position="31"/>
        <end position="40"/>
    </location>
</feature>
<dbReference type="PANTHER" id="PTHR37534">
    <property type="entry name" value="TRANSCRIPTIONAL ACTIVATOR PROTEIN UGA3"/>
    <property type="match status" value="1"/>
</dbReference>
<accession>A0A9P9ASD7</accession>
<reference evidence="4 5" key="1">
    <citation type="journal article" date="2021" name="Nat. Commun.">
        <title>Genetic determinants of endophytism in the Arabidopsis root mycobiome.</title>
        <authorList>
            <person name="Mesny F."/>
            <person name="Miyauchi S."/>
            <person name="Thiergart T."/>
            <person name="Pickel B."/>
            <person name="Atanasova L."/>
            <person name="Karlsson M."/>
            <person name="Huettel B."/>
            <person name="Barry K.W."/>
            <person name="Haridas S."/>
            <person name="Chen C."/>
            <person name="Bauer D."/>
            <person name="Andreopoulos W."/>
            <person name="Pangilinan J."/>
            <person name="LaButti K."/>
            <person name="Riley R."/>
            <person name="Lipzen A."/>
            <person name="Clum A."/>
            <person name="Drula E."/>
            <person name="Henrissat B."/>
            <person name="Kohler A."/>
            <person name="Grigoriev I.V."/>
            <person name="Martin F.M."/>
            <person name="Hacquard S."/>
        </authorList>
    </citation>
    <scope>NUCLEOTIDE SEQUENCE [LARGE SCALE GENOMIC DNA]</scope>
    <source>
        <strain evidence="4 5">MPI-CAGE-CH-0241</strain>
    </source>
</reference>
<keyword evidence="5" id="KW-1185">Reference proteome</keyword>
<gene>
    <name evidence="4" type="ORF">B0T10DRAFT_528302</name>
</gene>
<dbReference type="PANTHER" id="PTHR37534:SF2">
    <property type="entry name" value="N-ACETYLTRANSFERASE DOMAIN-CONTAINING PROTEIN"/>
    <property type="match status" value="1"/>
</dbReference>
<evidence type="ECO:0000256" key="3">
    <source>
        <dbReference type="SAM" id="MobiDB-lite"/>
    </source>
</evidence>
<evidence type="ECO:0000256" key="2">
    <source>
        <dbReference type="ARBA" id="ARBA00023242"/>
    </source>
</evidence>
<protein>
    <recommendedName>
        <fullName evidence="6">Arca-like protein</fullName>
    </recommendedName>
</protein>
<evidence type="ECO:0000313" key="5">
    <source>
        <dbReference type="Proteomes" id="UP000777438"/>
    </source>
</evidence>
<organism evidence="4 5">
    <name type="scientific">Thelonectria olida</name>
    <dbReference type="NCBI Taxonomy" id="1576542"/>
    <lineage>
        <taxon>Eukaryota</taxon>
        <taxon>Fungi</taxon>
        <taxon>Dikarya</taxon>
        <taxon>Ascomycota</taxon>
        <taxon>Pezizomycotina</taxon>
        <taxon>Sordariomycetes</taxon>
        <taxon>Hypocreomycetidae</taxon>
        <taxon>Hypocreales</taxon>
        <taxon>Nectriaceae</taxon>
        <taxon>Thelonectria</taxon>
    </lineage>
</organism>
<keyword evidence="2" id="KW-0539">Nucleus</keyword>
<dbReference type="Pfam" id="PF11951">
    <property type="entry name" value="Fungal_trans_2"/>
    <property type="match status" value="1"/>
</dbReference>
<sequence>MDQAEAVRRIHHATDALLLEKRAYSERPRDSNTTQMSNGPVMTPHHHDETVANMPAGLPQGSHAPPPVREASAERYAFTQIRRELPRNTSPLTAERALSCLPSGSQLGLHNDAGSYDGVCFPLQSVQEARLMKYYLEYMCTWFDLCDASRHFALEVPKRAMKCPTLLNAIFALSSRHLSMHEQFDEYASTRYHQNCLRELSSVSNDSSALNNDDLLAATILLRTLEELDVPLLGTDHEGHLLGIQVFMNAQDSSVESTELRKAAFWVGLRQEVTMAFASQRNIKISLTHPFIDQSFSPGSDDVWANRIIVHCANVIEFCFGDGDQKASEYQALRDYDQGWLRSRPASYVPLAYSPADGGSGNHFPQIIYMNHAVVIGAAHATLARALLRCYDPTLPKLGVARMDAQRRREEAVQDEIRQLCGIALSNTGTIPAIFTASLGIASCGDRFSRDEERAALLDVLVRTERDHFWPTGSAQISLKRAWGWG</sequence>
<comment type="subcellular location">
    <subcellularLocation>
        <location evidence="1">Nucleus</location>
    </subcellularLocation>
</comment>
<comment type="caution">
    <text evidence="4">The sequence shown here is derived from an EMBL/GenBank/DDBJ whole genome shotgun (WGS) entry which is preliminary data.</text>
</comment>
<dbReference type="AlphaFoldDB" id="A0A9P9ASD7"/>
<proteinExistence type="predicted"/>
<name>A0A9P9ASD7_9HYPO</name>
<evidence type="ECO:0000256" key="1">
    <source>
        <dbReference type="ARBA" id="ARBA00004123"/>
    </source>
</evidence>
<dbReference type="GO" id="GO:0003700">
    <property type="term" value="F:DNA-binding transcription factor activity"/>
    <property type="evidence" value="ECO:0007669"/>
    <property type="project" value="TreeGrafter"/>
</dbReference>
<dbReference type="OrthoDB" id="4525710at2759"/>
<dbReference type="EMBL" id="JAGPYM010000007">
    <property type="protein sequence ID" value="KAH6892559.1"/>
    <property type="molecule type" value="Genomic_DNA"/>
</dbReference>
<evidence type="ECO:0000313" key="4">
    <source>
        <dbReference type="EMBL" id="KAH6892559.1"/>
    </source>
</evidence>
<dbReference type="InterPro" id="IPR021858">
    <property type="entry name" value="Fun_TF"/>
</dbReference>
<feature type="region of interest" description="Disordered" evidence="3">
    <location>
        <begin position="20"/>
        <end position="69"/>
    </location>
</feature>
<dbReference type="GO" id="GO:0045944">
    <property type="term" value="P:positive regulation of transcription by RNA polymerase II"/>
    <property type="evidence" value="ECO:0007669"/>
    <property type="project" value="TreeGrafter"/>
</dbReference>
<feature type="compositionally biased region" description="Basic and acidic residues" evidence="3">
    <location>
        <begin position="20"/>
        <end position="30"/>
    </location>
</feature>
<evidence type="ECO:0008006" key="6">
    <source>
        <dbReference type="Google" id="ProtNLM"/>
    </source>
</evidence>
<dbReference type="GO" id="GO:0005634">
    <property type="term" value="C:nucleus"/>
    <property type="evidence" value="ECO:0007669"/>
    <property type="project" value="UniProtKB-SubCell"/>
</dbReference>
<dbReference type="GO" id="GO:0000976">
    <property type="term" value="F:transcription cis-regulatory region binding"/>
    <property type="evidence" value="ECO:0007669"/>
    <property type="project" value="TreeGrafter"/>
</dbReference>
<dbReference type="Proteomes" id="UP000777438">
    <property type="component" value="Unassembled WGS sequence"/>
</dbReference>